<dbReference type="Gene3D" id="3.40.50.11220">
    <property type="match status" value="1"/>
</dbReference>
<dbReference type="Proteomes" id="UP000440125">
    <property type="component" value="Unassembled WGS sequence"/>
</dbReference>
<dbReference type="RefSeq" id="WP_155864049.1">
    <property type="nucleotide sequence ID" value="NZ_WFIY01000004.1"/>
</dbReference>
<feature type="domain" description="Cobalamin synthesis G N-terminal" evidence="2">
    <location>
        <begin position="43"/>
        <end position="121"/>
    </location>
</feature>
<dbReference type="InterPro" id="IPR052553">
    <property type="entry name" value="CbiG_hydrolase"/>
</dbReference>
<dbReference type="Pfam" id="PF11760">
    <property type="entry name" value="CbiG_N"/>
    <property type="match status" value="1"/>
</dbReference>
<dbReference type="GO" id="GO:0009236">
    <property type="term" value="P:cobalamin biosynthetic process"/>
    <property type="evidence" value="ECO:0007669"/>
    <property type="project" value="InterPro"/>
</dbReference>
<dbReference type="GO" id="GO:0043779">
    <property type="term" value="F:cobalt-precorrin-5A acetaldehyde-lyase activity"/>
    <property type="evidence" value="ECO:0007669"/>
    <property type="project" value="UniProtKB-EC"/>
</dbReference>
<dbReference type="SUPFAM" id="SSF159672">
    <property type="entry name" value="CbiG N-terminal domain-like"/>
    <property type="match status" value="1"/>
</dbReference>
<name>A0A6A9QK77_ACIIN</name>
<evidence type="ECO:0000259" key="2">
    <source>
        <dbReference type="Pfam" id="PF11760"/>
    </source>
</evidence>
<dbReference type="Pfam" id="PF01890">
    <property type="entry name" value="CbiG_C"/>
    <property type="match status" value="1"/>
</dbReference>
<feature type="domain" description="CobE/GbiG C-terminal" evidence="1">
    <location>
        <begin position="204"/>
        <end position="320"/>
    </location>
</feature>
<accession>A0A6A9QK77</accession>
<feature type="domain" description="CbiG-like linker" evidence="3">
    <location>
        <begin position="127"/>
        <end position="202"/>
    </location>
</feature>
<dbReference type="InterPro" id="IPR036518">
    <property type="entry name" value="CobE/GbiG_C_sf"/>
</dbReference>
<comment type="caution">
    <text evidence="4">The sequence shown here is derived from an EMBL/GenBank/DDBJ whole genome shotgun (WGS) entry which is preliminary data.</text>
</comment>
<evidence type="ECO:0000313" key="4">
    <source>
        <dbReference type="EMBL" id="MUM65616.1"/>
    </source>
</evidence>
<reference evidence="4 5" key="1">
    <citation type="submission" date="2019-10" db="EMBL/GenBank/DDBJ databases">
        <title>Genome Sequences from Six Type Strain Members of the Archaeal Family Sulfolobaceae: Acidianus ambivalens, Acidianus infernus, Metallosphaera prunae, Stygiolobus azoricus, Sulfolobus metallicus, and Sulfurisphaera ohwakuensis.</title>
        <authorList>
            <person name="Counts J.A."/>
            <person name="Kelly R.M."/>
        </authorList>
    </citation>
    <scope>NUCLEOTIDE SEQUENCE [LARGE SCALE GENOMIC DNA]</scope>
    <source>
        <strain evidence="4 5">DSM 3191</strain>
    </source>
</reference>
<dbReference type="Gene3D" id="3.30.420.180">
    <property type="entry name" value="CobE/GbiG C-terminal domain"/>
    <property type="match status" value="1"/>
</dbReference>
<dbReference type="InterPro" id="IPR002750">
    <property type="entry name" value="CobE/GbiG_C"/>
</dbReference>
<dbReference type="NCBIfam" id="NF004467">
    <property type="entry name" value="PRK05788.1-5"/>
    <property type="match status" value="1"/>
</dbReference>
<dbReference type="SUPFAM" id="SSF159664">
    <property type="entry name" value="CobE/GbiG C-terminal domain-like"/>
    <property type="match status" value="1"/>
</dbReference>
<dbReference type="InterPro" id="IPR038029">
    <property type="entry name" value="GbiG_N_sf"/>
</dbReference>
<protein>
    <submittedName>
        <fullName evidence="4">Cobalt-precorrin 5A hydrolase</fullName>
        <ecNumber evidence="4">3.7.1.12</ecNumber>
    </submittedName>
</protein>
<dbReference type="EC" id="3.7.1.12" evidence="4"/>
<dbReference type="PANTHER" id="PTHR37477">
    <property type="entry name" value="COBALT-PRECORRIN-5A HYDROLASE"/>
    <property type="match status" value="1"/>
</dbReference>
<dbReference type="EMBL" id="WFIY01000004">
    <property type="protein sequence ID" value="MUM65616.1"/>
    <property type="molecule type" value="Genomic_DNA"/>
</dbReference>
<dbReference type="OrthoDB" id="4722at2157"/>
<dbReference type="AlphaFoldDB" id="A0A6A9QK77"/>
<dbReference type="Gene3D" id="3.40.1390.40">
    <property type="match status" value="1"/>
</dbReference>
<dbReference type="InterPro" id="IPR021744">
    <property type="entry name" value="CbiG_N"/>
</dbReference>
<proteinExistence type="predicted"/>
<keyword evidence="4" id="KW-0378">Hydrolase</keyword>
<evidence type="ECO:0000313" key="5">
    <source>
        <dbReference type="Proteomes" id="UP000440125"/>
    </source>
</evidence>
<gene>
    <name evidence="4" type="primary">cbiG</name>
    <name evidence="4" type="ORF">D1867_10255</name>
</gene>
<dbReference type="InterPro" id="IPR048775">
    <property type="entry name" value="CbiG-like_linker"/>
</dbReference>
<evidence type="ECO:0000259" key="1">
    <source>
        <dbReference type="Pfam" id="PF01890"/>
    </source>
</evidence>
<dbReference type="Pfam" id="PF21437">
    <property type="entry name" value="CbiG-like_linker"/>
    <property type="match status" value="1"/>
</dbReference>
<sequence length="324" mass="35809">MERAWRGFAIIYASKKEIAERLCEEIKKRETPCSLFSYKEANFKNIWKCYDGIIFAMALSGAVRTICKYAQSKDKDPPVLAIDDEGKFVIPILGAHWGANEYAEEIAKLLGSIPVITTASELSNVTSVEEFARLVNCKILNVENVVKVTSALLRGEEVCVKGLKKLPNVKGKYKIGDNCKYFIVVGEEDREEADNVVYLKPLKLSIGVGSKIEADEKTIEEAILFALNKINADISQVEVISSVREKVGKVAERLGVKFRLISLEEVNSFNDECLSPQSQKLKELGIKNVAEACALISAGKNAKLILRKIPYKGEVTVSIASIGE</sequence>
<keyword evidence="5" id="KW-1185">Reference proteome</keyword>
<dbReference type="PANTHER" id="PTHR37477:SF1">
    <property type="entry name" value="COBALT-PRECORRIN-5A HYDROLASE"/>
    <property type="match status" value="1"/>
</dbReference>
<organism evidence="4 5">
    <name type="scientific">Acidianus infernus</name>
    <dbReference type="NCBI Taxonomy" id="12915"/>
    <lineage>
        <taxon>Archaea</taxon>
        <taxon>Thermoproteota</taxon>
        <taxon>Thermoprotei</taxon>
        <taxon>Sulfolobales</taxon>
        <taxon>Sulfolobaceae</taxon>
        <taxon>Acidianus</taxon>
    </lineage>
</organism>
<evidence type="ECO:0000259" key="3">
    <source>
        <dbReference type="Pfam" id="PF21437"/>
    </source>
</evidence>